<evidence type="ECO:0000313" key="3">
    <source>
        <dbReference type="Proteomes" id="UP001228049"/>
    </source>
</evidence>
<dbReference type="PANTHER" id="PTHR21685:SF0">
    <property type="entry name" value="PHOSTENSIN"/>
    <property type="match status" value="1"/>
</dbReference>
<comment type="caution">
    <text evidence="2">The sequence shown here is derived from an EMBL/GenBank/DDBJ whole genome shotgun (WGS) entry which is preliminary data.</text>
</comment>
<feature type="compositionally biased region" description="Basic residues" evidence="1">
    <location>
        <begin position="189"/>
        <end position="198"/>
    </location>
</feature>
<dbReference type="InterPro" id="IPR026671">
    <property type="entry name" value="PPP1R18/Tprn"/>
</dbReference>
<organism evidence="2 3">
    <name type="scientific">Dissostichus eleginoides</name>
    <name type="common">Patagonian toothfish</name>
    <name type="synonym">Dissostichus amissus</name>
    <dbReference type="NCBI Taxonomy" id="100907"/>
    <lineage>
        <taxon>Eukaryota</taxon>
        <taxon>Metazoa</taxon>
        <taxon>Chordata</taxon>
        <taxon>Craniata</taxon>
        <taxon>Vertebrata</taxon>
        <taxon>Euteleostomi</taxon>
        <taxon>Actinopterygii</taxon>
        <taxon>Neopterygii</taxon>
        <taxon>Teleostei</taxon>
        <taxon>Neoteleostei</taxon>
        <taxon>Acanthomorphata</taxon>
        <taxon>Eupercaria</taxon>
        <taxon>Perciformes</taxon>
        <taxon>Notothenioidei</taxon>
        <taxon>Nototheniidae</taxon>
        <taxon>Dissostichus</taxon>
    </lineage>
</organism>
<dbReference type="PANTHER" id="PTHR21685">
    <property type="entry name" value="TON-B BOX DOMAIN"/>
    <property type="match status" value="1"/>
</dbReference>
<reference evidence="2" key="1">
    <citation type="submission" date="2023-04" db="EMBL/GenBank/DDBJ databases">
        <title>Chromosome-level genome of Chaenocephalus aceratus.</title>
        <authorList>
            <person name="Park H."/>
        </authorList>
    </citation>
    <scope>NUCLEOTIDE SEQUENCE</scope>
    <source>
        <strain evidence="2">DE</strain>
        <tissue evidence="2">Muscle</tissue>
    </source>
</reference>
<feature type="compositionally biased region" description="Basic and acidic residues" evidence="1">
    <location>
        <begin position="114"/>
        <end position="124"/>
    </location>
</feature>
<proteinExistence type="predicted"/>
<dbReference type="AlphaFoldDB" id="A0AAD9BB49"/>
<evidence type="ECO:0000256" key="1">
    <source>
        <dbReference type="SAM" id="MobiDB-lite"/>
    </source>
</evidence>
<gene>
    <name evidence="2" type="ORF">KUDE01_026069</name>
</gene>
<dbReference type="Proteomes" id="UP001228049">
    <property type="component" value="Unassembled WGS sequence"/>
</dbReference>
<name>A0AAD9BB49_DISEL</name>
<keyword evidence="3" id="KW-1185">Reference proteome</keyword>
<evidence type="ECO:0000313" key="2">
    <source>
        <dbReference type="EMBL" id="KAK1880545.1"/>
    </source>
</evidence>
<protein>
    <submittedName>
        <fullName evidence="2">Phostensin</fullName>
    </submittedName>
</protein>
<sequence>MSYASMPAWKRGIIQRRKARLDSLGDREKERDVCLLQVDVRSASDGLSDTDSFGTVNLESELSFSPDPGLWQDGDIKPACQVFEEIIVPVHENPFFRTQSVWRKGQDADGVDETEAKETEKEKSSPSSQDGGLGRDVEMKIERFRDVSEGREKERSRDRSQGRERENSNQWKESVKEDNREWEFLKVRKDGRKRKQIHNHVFGPSEPTTSSSSSRTG</sequence>
<feature type="compositionally biased region" description="Low complexity" evidence="1">
    <location>
        <begin position="204"/>
        <end position="217"/>
    </location>
</feature>
<accession>A0AAD9BB49</accession>
<feature type="compositionally biased region" description="Basic and acidic residues" evidence="1">
    <location>
        <begin position="133"/>
        <end position="188"/>
    </location>
</feature>
<dbReference type="EMBL" id="JASDAP010000025">
    <property type="protein sequence ID" value="KAK1880545.1"/>
    <property type="molecule type" value="Genomic_DNA"/>
</dbReference>
<feature type="region of interest" description="Disordered" evidence="1">
    <location>
        <begin position="101"/>
        <end position="217"/>
    </location>
</feature>